<accession>A0A4Q7MC60</accession>
<feature type="domain" description="Signal transduction histidine kinase subgroup 3 dimerisation and phosphoacceptor" evidence="12">
    <location>
        <begin position="232"/>
        <end position="295"/>
    </location>
</feature>
<dbReference type="EMBL" id="SGWY01000002">
    <property type="protein sequence ID" value="RZS65825.1"/>
    <property type="molecule type" value="Genomic_DNA"/>
</dbReference>
<evidence type="ECO:0000256" key="4">
    <source>
        <dbReference type="ARBA" id="ARBA00022679"/>
    </source>
</evidence>
<dbReference type="GO" id="GO:0046983">
    <property type="term" value="F:protein dimerization activity"/>
    <property type="evidence" value="ECO:0007669"/>
    <property type="project" value="InterPro"/>
</dbReference>
<dbReference type="AlphaFoldDB" id="A0A4Q7MC60"/>
<reference evidence="14 15" key="1">
    <citation type="submission" date="2019-02" db="EMBL/GenBank/DDBJ databases">
        <title>Genomic Encyclopedia of Type Strains, Phase IV (KMG-IV): sequencing the most valuable type-strain genomes for metagenomic binning, comparative biology and taxonomic classification.</title>
        <authorList>
            <person name="Goeker M."/>
        </authorList>
    </citation>
    <scope>NUCLEOTIDE SEQUENCE [LARGE SCALE GENOMIC DNA]</scope>
    <source>
        <strain evidence="14 15">DSM 43045</strain>
    </source>
</reference>
<feature type="domain" description="Histidine kinase/HSP90-like ATPase" evidence="11">
    <location>
        <begin position="342"/>
        <end position="433"/>
    </location>
</feature>
<keyword evidence="6 14" id="KW-0418">Kinase</keyword>
<feature type="transmembrane region" description="Helical" evidence="10">
    <location>
        <begin position="143"/>
        <end position="164"/>
    </location>
</feature>
<keyword evidence="3" id="KW-0597">Phosphoprotein</keyword>
<dbReference type="Proteomes" id="UP000293289">
    <property type="component" value="Unassembled WGS sequence"/>
</dbReference>
<organism evidence="14 15">
    <name type="scientific">Agromyces ramosus</name>
    <dbReference type="NCBI Taxonomy" id="33879"/>
    <lineage>
        <taxon>Bacteria</taxon>
        <taxon>Bacillati</taxon>
        <taxon>Actinomycetota</taxon>
        <taxon>Actinomycetes</taxon>
        <taxon>Micrococcales</taxon>
        <taxon>Microbacteriaceae</taxon>
        <taxon>Agromyces</taxon>
    </lineage>
</organism>
<dbReference type="InterPro" id="IPR055558">
    <property type="entry name" value="DUF7134"/>
</dbReference>
<keyword evidence="10" id="KW-0812">Transmembrane</keyword>
<feature type="transmembrane region" description="Helical" evidence="10">
    <location>
        <begin position="106"/>
        <end position="137"/>
    </location>
</feature>
<dbReference type="GO" id="GO:0000155">
    <property type="term" value="F:phosphorelay sensor kinase activity"/>
    <property type="evidence" value="ECO:0007669"/>
    <property type="project" value="InterPro"/>
</dbReference>
<evidence type="ECO:0000256" key="7">
    <source>
        <dbReference type="ARBA" id="ARBA00022840"/>
    </source>
</evidence>
<dbReference type="RefSeq" id="WP_423190879.1">
    <property type="nucleotide sequence ID" value="NZ_SGWY01000002.1"/>
</dbReference>
<keyword evidence="4" id="KW-0808">Transferase</keyword>
<keyword evidence="15" id="KW-1185">Reference proteome</keyword>
<dbReference type="InterPro" id="IPR003594">
    <property type="entry name" value="HATPase_dom"/>
</dbReference>
<keyword evidence="10" id="KW-1133">Transmembrane helix</keyword>
<dbReference type="Gene3D" id="1.20.5.1930">
    <property type="match status" value="1"/>
</dbReference>
<dbReference type="SUPFAM" id="SSF55874">
    <property type="entry name" value="ATPase domain of HSP90 chaperone/DNA topoisomerase II/histidine kinase"/>
    <property type="match status" value="1"/>
</dbReference>
<dbReference type="CDD" id="cd16917">
    <property type="entry name" value="HATPase_UhpB-NarQ-NarX-like"/>
    <property type="match status" value="1"/>
</dbReference>
<dbReference type="PANTHER" id="PTHR24421">
    <property type="entry name" value="NITRATE/NITRITE SENSOR PROTEIN NARX-RELATED"/>
    <property type="match status" value="1"/>
</dbReference>
<sequence>MDERGPSSARAASPAAGGSPAAPGSPAAAPTPTQATAAPTPRVRRFLRSRPWLVDVAVSVVFTLIVVATLASEVATGEAQVTPWQVVTIAGTAIALLFRRRAPLTVLVVVTLLTSVVTFSAESNLLLAVPIALYAVAAFRSPVIGWVAAAAAYLVTVVSLFAWLPVLEDRLGAPSAFDIPIVLLTLAMADAVGVLLGTNTWQRAERVRALTERAEQLARERDNEARIATLAERSRIAREMHDIVAHSLSVMITLADGAGASLQRDPERARLALDRLSETGRIALRDMRQLLSVLGDTPDAAPAREPAPGHSDLADLVERFRAAGLPVRFSVHGVPLADAALQLAVYRVVQEALTNTLRYARDPQHVTVAVDYERADTTVTVVDDGRTDAPGASVGAGRGIIGMGERAAVFGGTVEAGPLPTGGWRVRAVLPRAPEDGSPEGSDDA</sequence>
<dbReference type="Pfam" id="PF07730">
    <property type="entry name" value="HisKA_3"/>
    <property type="match status" value="1"/>
</dbReference>
<evidence type="ECO:0000256" key="5">
    <source>
        <dbReference type="ARBA" id="ARBA00022741"/>
    </source>
</evidence>
<dbReference type="GO" id="GO:0016020">
    <property type="term" value="C:membrane"/>
    <property type="evidence" value="ECO:0007669"/>
    <property type="project" value="InterPro"/>
</dbReference>
<dbReference type="Pfam" id="PF23539">
    <property type="entry name" value="DUF7134"/>
    <property type="match status" value="1"/>
</dbReference>
<feature type="region of interest" description="Disordered" evidence="9">
    <location>
        <begin position="1"/>
        <end position="40"/>
    </location>
</feature>
<proteinExistence type="predicted"/>
<evidence type="ECO:0000256" key="2">
    <source>
        <dbReference type="ARBA" id="ARBA00012438"/>
    </source>
</evidence>
<evidence type="ECO:0000313" key="15">
    <source>
        <dbReference type="Proteomes" id="UP000293289"/>
    </source>
</evidence>
<evidence type="ECO:0000256" key="6">
    <source>
        <dbReference type="ARBA" id="ARBA00022777"/>
    </source>
</evidence>
<dbReference type="InterPro" id="IPR050482">
    <property type="entry name" value="Sensor_HK_TwoCompSys"/>
</dbReference>
<evidence type="ECO:0000259" key="11">
    <source>
        <dbReference type="Pfam" id="PF02518"/>
    </source>
</evidence>
<keyword evidence="8" id="KW-0902">Two-component regulatory system</keyword>
<dbReference type="Pfam" id="PF02518">
    <property type="entry name" value="HATPase_c"/>
    <property type="match status" value="1"/>
</dbReference>
<dbReference type="EC" id="2.7.13.3" evidence="2"/>
<evidence type="ECO:0000259" key="13">
    <source>
        <dbReference type="Pfam" id="PF23539"/>
    </source>
</evidence>
<dbReference type="Gene3D" id="3.30.565.10">
    <property type="entry name" value="Histidine kinase-like ATPase, C-terminal domain"/>
    <property type="match status" value="1"/>
</dbReference>
<dbReference type="PANTHER" id="PTHR24421:SF10">
    <property type="entry name" value="NITRATE_NITRITE SENSOR PROTEIN NARQ"/>
    <property type="match status" value="1"/>
</dbReference>
<dbReference type="InterPro" id="IPR036890">
    <property type="entry name" value="HATPase_C_sf"/>
</dbReference>
<dbReference type="InterPro" id="IPR011712">
    <property type="entry name" value="Sig_transdc_His_kin_sub3_dim/P"/>
</dbReference>
<keyword evidence="5" id="KW-0547">Nucleotide-binding</keyword>
<keyword evidence="7" id="KW-0067">ATP-binding</keyword>
<comment type="catalytic activity">
    <reaction evidence="1">
        <text>ATP + protein L-histidine = ADP + protein N-phospho-L-histidine.</text>
        <dbReference type="EC" id="2.7.13.3"/>
    </reaction>
</comment>
<feature type="transmembrane region" description="Helical" evidence="10">
    <location>
        <begin position="176"/>
        <end position="196"/>
    </location>
</feature>
<evidence type="ECO:0000256" key="8">
    <source>
        <dbReference type="ARBA" id="ARBA00023012"/>
    </source>
</evidence>
<feature type="transmembrane region" description="Helical" evidence="10">
    <location>
        <begin position="83"/>
        <end position="99"/>
    </location>
</feature>
<evidence type="ECO:0000256" key="1">
    <source>
        <dbReference type="ARBA" id="ARBA00000085"/>
    </source>
</evidence>
<keyword evidence="10" id="KW-0472">Membrane</keyword>
<evidence type="ECO:0000256" key="3">
    <source>
        <dbReference type="ARBA" id="ARBA00022553"/>
    </source>
</evidence>
<evidence type="ECO:0000313" key="14">
    <source>
        <dbReference type="EMBL" id="RZS65825.1"/>
    </source>
</evidence>
<gene>
    <name evidence="14" type="ORF">EV187_1529</name>
</gene>
<protein>
    <recommendedName>
        <fullName evidence="2">histidine kinase</fullName>
        <ecNumber evidence="2">2.7.13.3</ecNumber>
    </recommendedName>
</protein>
<evidence type="ECO:0000256" key="10">
    <source>
        <dbReference type="SAM" id="Phobius"/>
    </source>
</evidence>
<name>A0A4Q7MC60_9MICO</name>
<dbReference type="GO" id="GO:0005524">
    <property type="term" value="F:ATP binding"/>
    <property type="evidence" value="ECO:0007669"/>
    <property type="project" value="UniProtKB-KW"/>
</dbReference>
<evidence type="ECO:0000256" key="9">
    <source>
        <dbReference type="SAM" id="MobiDB-lite"/>
    </source>
</evidence>
<feature type="domain" description="DUF7134" evidence="13">
    <location>
        <begin position="44"/>
        <end position="165"/>
    </location>
</feature>
<comment type="caution">
    <text evidence="14">The sequence shown here is derived from an EMBL/GenBank/DDBJ whole genome shotgun (WGS) entry which is preliminary data.</text>
</comment>
<feature type="transmembrane region" description="Helical" evidence="10">
    <location>
        <begin position="52"/>
        <end position="71"/>
    </location>
</feature>
<evidence type="ECO:0000259" key="12">
    <source>
        <dbReference type="Pfam" id="PF07730"/>
    </source>
</evidence>